<dbReference type="InterPro" id="IPR004358">
    <property type="entry name" value="Sig_transdc_His_kin-like_C"/>
</dbReference>
<sequence length="635" mass="69796">MGGTGVGSLKIPHKVLILVTVPVVFEIGLVTYIAGLFEKVEQSRITAVKQREMSNRLCAIMSLHVRRITEVMVRKLASREDMMETASERDIRKKIGAELAVLDALARSSSDDAVIYRDMSDSFRKIDMQFTDAAAAYAAGQSGRASLIWAGAQKDINRLLAMTEKLTTEQQEAQRRSSIEYAEYDWQLRTALNLSLVLSGALAFGLAAYFNFSTTNRLKKLMKNTISLSVGKAPIETVAGDDELGQIDRLFHKMYGDLTALRQRERALLDNAAEAIISINTDLKVCEFNQAAARLFGACDDDESAEGFQLSHGRTGLGDERNPGSGAGSGGLNNLRLVSLLAEDQFDAVINRFEAAEAEDREIRFETRIKTLQGDLVDTSWSVTYSREQMSLYCVIQDIRARKELERLKTDFVNMLSHDLRTPLNAVQASLEIASSEHFQLPSEVKVYIDRAQSNLGLSLSLINQLLEIEKMESGIVSLSLDGVSSAEIFSKACLAVVSLAETKKVSIKRTGQNLDFVGDADRLVQVMINLLGNALKFSPNGSKITVRDELRHDVGGQDWARISITDQGRGIPASKLGQIFDRFQQVEPQDARERAGSGLGLAICKAIVEAHGGRIGVSSSEGIGSTFWFELPLD</sequence>
<evidence type="ECO:0000256" key="5">
    <source>
        <dbReference type="ARBA" id="ARBA00022777"/>
    </source>
</evidence>
<evidence type="ECO:0000256" key="3">
    <source>
        <dbReference type="ARBA" id="ARBA00022553"/>
    </source>
</evidence>
<dbReference type="SUPFAM" id="SSF55785">
    <property type="entry name" value="PYP-like sensor domain (PAS domain)"/>
    <property type="match status" value="1"/>
</dbReference>
<proteinExistence type="predicted"/>
<dbReference type="InterPro" id="IPR000014">
    <property type="entry name" value="PAS"/>
</dbReference>
<keyword evidence="6" id="KW-0902">Two-component regulatory system</keyword>
<dbReference type="GO" id="GO:0005886">
    <property type="term" value="C:plasma membrane"/>
    <property type="evidence" value="ECO:0007669"/>
    <property type="project" value="TreeGrafter"/>
</dbReference>
<dbReference type="InterPro" id="IPR036890">
    <property type="entry name" value="HATPase_C_sf"/>
</dbReference>
<dbReference type="AlphaFoldDB" id="A0A8J7TMB8"/>
<dbReference type="Gene3D" id="1.10.287.130">
    <property type="match status" value="1"/>
</dbReference>
<dbReference type="PANTHER" id="PTHR43047">
    <property type="entry name" value="TWO-COMPONENT HISTIDINE PROTEIN KINASE"/>
    <property type="match status" value="1"/>
</dbReference>
<keyword evidence="5 10" id="KW-0418">Kinase</keyword>
<evidence type="ECO:0000313" key="10">
    <source>
        <dbReference type="EMBL" id="MBN8660680.1"/>
    </source>
</evidence>
<keyword evidence="8" id="KW-0812">Transmembrane</keyword>
<evidence type="ECO:0000256" key="8">
    <source>
        <dbReference type="SAM" id="Phobius"/>
    </source>
</evidence>
<dbReference type="Pfam" id="PF13188">
    <property type="entry name" value="PAS_8"/>
    <property type="match status" value="1"/>
</dbReference>
<dbReference type="PROSITE" id="PS50109">
    <property type="entry name" value="HIS_KIN"/>
    <property type="match status" value="1"/>
</dbReference>
<name>A0A8J7TMB8_9BACT</name>
<evidence type="ECO:0000259" key="9">
    <source>
        <dbReference type="PROSITE" id="PS50109"/>
    </source>
</evidence>
<dbReference type="InterPro" id="IPR003594">
    <property type="entry name" value="HATPase_dom"/>
</dbReference>
<evidence type="ECO:0000256" key="1">
    <source>
        <dbReference type="ARBA" id="ARBA00000085"/>
    </source>
</evidence>
<keyword evidence="4" id="KW-0808">Transferase</keyword>
<dbReference type="PRINTS" id="PR00344">
    <property type="entry name" value="BCTRLSENSOR"/>
</dbReference>
<dbReference type="EC" id="2.7.13.3" evidence="2"/>
<dbReference type="GO" id="GO:0000155">
    <property type="term" value="F:phosphorelay sensor kinase activity"/>
    <property type="evidence" value="ECO:0007669"/>
    <property type="project" value="InterPro"/>
</dbReference>
<comment type="caution">
    <text evidence="10">The sequence shown here is derived from an EMBL/GenBank/DDBJ whole genome shotgun (WGS) entry which is preliminary data.</text>
</comment>
<comment type="catalytic activity">
    <reaction evidence="1">
        <text>ATP + protein L-histidine = ADP + protein N-phospho-L-histidine.</text>
        <dbReference type="EC" id="2.7.13.3"/>
    </reaction>
</comment>
<keyword evidence="8" id="KW-0472">Membrane</keyword>
<dbReference type="SMART" id="SM00388">
    <property type="entry name" value="HisKA"/>
    <property type="match status" value="1"/>
</dbReference>
<dbReference type="EMBL" id="JAFLCK010000012">
    <property type="protein sequence ID" value="MBN8660680.1"/>
    <property type="molecule type" value="Genomic_DNA"/>
</dbReference>
<keyword evidence="3" id="KW-0597">Phosphoprotein</keyword>
<feature type="transmembrane region" description="Helical" evidence="8">
    <location>
        <begin position="191"/>
        <end position="212"/>
    </location>
</feature>
<dbReference type="Gene3D" id="3.30.450.20">
    <property type="entry name" value="PAS domain"/>
    <property type="match status" value="1"/>
</dbReference>
<dbReference type="InterPro" id="IPR005467">
    <property type="entry name" value="His_kinase_dom"/>
</dbReference>
<dbReference type="InterPro" id="IPR003661">
    <property type="entry name" value="HisK_dim/P_dom"/>
</dbReference>
<feature type="domain" description="Histidine kinase" evidence="9">
    <location>
        <begin position="415"/>
        <end position="635"/>
    </location>
</feature>
<dbReference type="FunFam" id="3.30.565.10:FF:000006">
    <property type="entry name" value="Sensor histidine kinase WalK"/>
    <property type="match status" value="1"/>
</dbReference>
<dbReference type="GO" id="GO:0009927">
    <property type="term" value="F:histidine phosphotransfer kinase activity"/>
    <property type="evidence" value="ECO:0007669"/>
    <property type="project" value="TreeGrafter"/>
</dbReference>
<feature type="transmembrane region" description="Helical" evidence="8">
    <location>
        <begin position="15"/>
        <end position="37"/>
    </location>
</feature>
<dbReference type="CDD" id="cd16922">
    <property type="entry name" value="HATPase_EvgS-ArcB-TorS-like"/>
    <property type="match status" value="1"/>
</dbReference>
<dbReference type="Proteomes" id="UP000664277">
    <property type="component" value="Unassembled WGS sequence"/>
</dbReference>
<protein>
    <recommendedName>
        <fullName evidence="2">histidine kinase</fullName>
        <ecNumber evidence="2">2.7.13.3</ecNumber>
    </recommendedName>
</protein>
<dbReference type="InterPro" id="IPR035965">
    <property type="entry name" value="PAS-like_dom_sf"/>
</dbReference>
<dbReference type="PANTHER" id="PTHR43047:SF72">
    <property type="entry name" value="OSMOSENSING HISTIDINE PROTEIN KINASE SLN1"/>
    <property type="match status" value="1"/>
</dbReference>
<dbReference type="SUPFAM" id="SSF55874">
    <property type="entry name" value="ATPase domain of HSP90 chaperone/DNA topoisomerase II/histidine kinase"/>
    <property type="match status" value="1"/>
</dbReference>
<organism evidence="10 11">
    <name type="scientific">Candidatus Obscuribacter phosphatis</name>
    <dbReference type="NCBI Taxonomy" id="1906157"/>
    <lineage>
        <taxon>Bacteria</taxon>
        <taxon>Bacillati</taxon>
        <taxon>Candidatus Melainabacteria</taxon>
        <taxon>Candidatus Obscuribacterales</taxon>
        <taxon>Candidatus Obscuribacteraceae</taxon>
        <taxon>Candidatus Obscuribacter</taxon>
    </lineage>
</organism>
<feature type="region of interest" description="Disordered" evidence="7">
    <location>
        <begin position="310"/>
        <end position="329"/>
    </location>
</feature>
<dbReference type="SUPFAM" id="SSF47384">
    <property type="entry name" value="Homodimeric domain of signal transducing histidine kinase"/>
    <property type="match status" value="1"/>
</dbReference>
<gene>
    <name evidence="10" type="ORF">J0M35_09975</name>
</gene>
<dbReference type="Pfam" id="PF02518">
    <property type="entry name" value="HATPase_c"/>
    <property type="match status" value="1"/>
</dbReference>
<reference evidence="10" key="1">
    <citation type="submission" date="2021-02" db="EMBL/GenBank/DDBJ databases">
        <title>Genome-Resolved Metagenomics of a Microbial Community Performing Photosynthetic Biological Nutrient Removal.</title>
        <authorList>
            <person name="Mcdaniel E.A."/>
        </authorList>
    </citation>
    <scope>NUCLEOTIDE SEQUENCE</scope>
    <source>
        <strain evidence="10">UWPOB_OBS1</strain>
    </source>
</reference>
<dbReference type="Pfam" id="PF00512">
    <property type="entry name" value="HisKA"/>
    <property type="match status" value="1"/>
</dbReference>
<evidence type="ECO:0000256" key="2">
    <source>
        <dbReference type="ARBA" id="ARBA00012438"/>
    </source>
</evidence>
<keyword evidence="8" id="KW-1133">Transmembrane helix</keyword>
<evidence type="ECO:0000256" key="7">
    <source>
        <dbReference type="SAM" id="MobiDB-lite"/>
    </source>
</evidence>
<dbReference type="SMART" id="SM00387">
    <property type="entry name" value="HATPase_c"/>
    <property type="match status" value="1"/>
</dbReference>
<dbReference type="InterPro" id="IPR036097">
    <property type="entry name" value="HisK_dim/P_sf"/>
</dbReference>
<evidence type="ECO:0000256" key="4">
    <source>
        <dbReference type="ARBA" id="ARBA00022679"/>
    </source>
</evidence>
<dbReference type="Gene3D" id="3.30.565.10">
    <property type="entry name" value="Histidine kinase-like ATPase, C-terminal domain"/>
    <property type="match status" value="1"/>
</dbReference>
<dbReference type="CDD" id="cd00082">
    <property type="entry name" value="HisKA"/>
    <property type="match status" value="1"/>
</dbReference>
<evidence type="ECO:0000313" key="11">
    <source>
        <dbReference type="Proteomes" id="UP000664277"/>
    </source>
</evidence>
<evidence type="ECO:0000256" key="6">
    <source>
        <dbReference type="ARBA" id="ARBA00023012"/>
    </source>
</evidence>
<accession>A0A8J7TMB8</accession>